<accession>A0A918VXH9</accession>
<dbReference type="GO" id="GO:0043565">
    <property type="term" value="F:sequence-specific DNA binding"/>
    <property type="evidence" value="ECO:0007669"/>
    <property type="project" value="InterPro"/>
</dbReference>
<dbReference type="AlphaFoldDB" id="A0A918VXH9"/>
<comment type="caution">
    <text evidence="5">The sequence shown here is derived from an EMBL/GenBank/DDBJ whole genome shotgun (WGS) entry which is preliminary data.</text>
</comment>
<dbReference type="Pfam" id="PF12833">
    <property type="entry name" value="HTH_18"/>
    <property type="match status" value="1"/>
</dbReference>
<feature type="domain" description="HTH araC/xylS-type" evidence="4">
    <location>
        <begin position="201"/>
        <end position="300"/>
    </location>
</feature>
<keyword evidence="6" id="KW-1185">Reference proteome</keyword>
<dbReference type="PANTHER" id="PTHR43280:SF2">
    <property type="entry name" value="HTH-TYPE TRANSCRIPTIONAL REGULATOR EXSA"/>
    <property type="match status" value="1"/>
</dbReference>
<dbReference type="Gene3D" id="1.10.10.60">
    <property type="entry name" value="Homeodomain-like"/>
    <property type="match status" value="2"/>
</dbReference>
<evidence type="ECO:0000256" key="3">
    <source>
        <dbReference type="ARBA" id="ARBA00023163"/>
    </source>
</evidence>
<gene>
    <name evidence="5" type="ORF">GCM10007103_12880</name>
</gene>
<dbReference type="InterPro" id="IPR018060">
    <property type="entry name" value="HTH_AraC"/>
</dbReference>
<reference evidence="5" key="1">
    <citation type="journal article" date="2014" name="Int. J. Syst. Evol. Microbiol.">
        <title>Complete genome sequence of Corynebacterium casei LMG S-19264T (=DSM 44701T), isolated from a smear-ripened cheese.</title>
        <authorList>
            <consortium name="US DOE Joint Genome Institute (JGI-PGF)"/>
            <person name="Walter F."/>
            <person name="Albersmeier A."/>
            <person name="Kalinowski J."/>
            <person name="Ruckert C."/>
        </authorList>
    </citation>
    <scope>NUCLEOTIDE SEQUENCE</scope>
    <source>
        <strain evidence="5">KCTC 12719</strain>
    </source>
</reference>
<proteinExistence type="predicted"/>
<name>A0A918VXH9_9FLAO</name>
<dbReference type="PANTHER" id="PTHR43280">
    <property type="entry name" value="ARAC-FAMILY TRANSCRIPTIONAL REGULATOR"/>
    <property type="match status" value="1"/>
</dbReference>
<dbReference type="Proteomes" id="UP000610456">
    <property type="component" value="Unassembled WGS sequence"/>
</dbReference>
<protein>
    <recommendedName>
        <fullName evidence="4">HTH araC/xylS-type domain-containing protein</fullName>
    </recommendedName>
</protein>
<dbReference type="EMBL" id="BMXB01000003">
    <property type="protein sequence ID" value="GHA32857.1"/>
    <property type="molecule type" value="Genomic_DNA"/>
</dbReference>
<reference evidence="5" key="2">
    <citation type="submission" date="2020-09" db="EMBL/GenBank/DDBJ databases">
        <authorList>
            <person name="Sun Q."/>
            <person name="Kim S."/>
        </authorList>
    </citation>
    <scope>NUCLEOTIDE SEQUENCE</scope>
    <source>
        <strain evidence="5">KCTC 12719</strain>
    </source>
</reference>
<evidence type="ECO:0000256" key="1">
    <source>
        <dbReference type="ARBA" id="ARBA00023015"/>
    </source>
</evidence>
<keyword evidence="2" id="KW-0238">DNA-binding</keyword>
<dbReference type="RefSeq" id="WP_189603902.1">
    <property type="nucleotide sequence ID" value="NZ_BMXB01000003.1"/>
</dbReference>
<dbReference type="GO" id="GO:0003700">
    <property type="term" value="F:DNA-binding transcription factor activity"/>
    <property type="evidence" value="ECO:0007669"/>
    <property type="project" value="InterPro"/>
</dbReference>
<evidence type="ECO:0000313" key="5">
    <source>
        <dbReference type="EMBL" id="GHA32857.1"/>
    </source>
</evidence>
<keyword evidence="1" id="KW-0805">Transcription regulation</keyword>
<keyword evidence="3" id="KW-0804">Transcription</keyword>
<dbReference type="SUPFAM" id="SSF46689">
    <property type="entry name" value="Homeodomain-like"/>
    <property type="match status" value="1"/>
</dbReference>
<organism evidence="5 6">
    <name type="scientific">Salinimicrobium marinum</name>
    <dbReference type="NCBI Taxonomy" id="680283"/>
    <lineage>
        <taxon>Bacteria</taxon>
        <taxon>Pseudomonadati</taxon>
        <taxon>Bacteroidota</taxon>
        <taxon>Flavobacteriia</taxon>
        <taxon>Flavobacteriales</taxon>
        <taxon>Flavobacteriaceae</taxon>
        <taxon>Salinimicrobium</taxon>
    </lineage>
</organism>
<evidence type="ECO:0000256" key="2">
    <source>
        <dbReference type="ARBA" id="ARBA00023125"/>
    </source>
</evidence>
<dbReference type="PROSITE" id="PS01124">
    <property type="entry name" value="HTH_ARAC_FAMILY_2"/>
    <property type="match status" value="1"/>
</dbReference>
<dbReference type="InterPro" id="IPR009057">
    <property type="entry name" value="Homeodomain-like_sf"/>
</dbReference>
<dbReference type="SMART" id="SM00342">
    <property type="entry name" value="HTH_ARAC"/>
    <property type="match status" value="1"/>
</dbReference>
<dbReference type="PROSITE" id="PS00041">
    <property type="entry name" value="HTH_ARAC_FAMILY_1"/>
    <property type="match status" value="1"/>
</dbReference>
<dbReference type="InterPro" id="IPR018062">
    <property type="entry name" value="HTH_AraC-typ_CS"/>
</dbReference>
<evidence type="ECO:0000259" key="4">
    <source>
        <dbReference type="PROSITE" id="PS01124"/>
    </source>
</evidence>
<evidence type="ECO:0000313" key="6">
    <source>
        <dbReference type="Proteomes" id="UP000610456"/>
    </source>
</evidence>
<sequence length="304" mass="36015">MEREFTKANLQGVYRMLFELAKGNLAFKIERSSHHDELEGLIALLNMTAEKLHKNRNQFLWFNRQNGIVVIKTLSFLLNQECEVVHYCCEIESFENSTRSDDILDKPFVNLLTTKSRAAWKKKILEPLKQEQTFTILPLNYKSYDHLNLNLHSVITRIPYPDAVIYIVTSCLLDIKKDDVFNFRENTTMNKLSHWDQQLFHEIEEYIIDHLQEPLKPVYELASLFNTNEHKIKTGFKEIFGVTPFQYHREQRIELSKILIANTDLSLKDIARKMGFTSYPQFSQHFKNYTEMSPRDFKKRIQKS</sequence>